<dbReference type="EMBL" id="AODH01000012">
    <property type="protein sequence ID" value="EUJ41357.1"/>
    <property type="molecule type" value="Genomic_DNA"/>
</dbReference>
<dbReference type="PIRSF" id="PIRSF031568">
    <property type="entry name" value="UCP031568"/>
    <property type="match status" value="1"/>
</dbReference>
<dbReference type="RefSeq" id="WP_035313618.1">
    <property type="nucleotide sequence ID" value="NZ_AODH01000012.1"/>
</dbReference>
<evidence type="ECO:0000313" key="2">
    <source>
        <dbReference type="Proteomes" id="UP000019243"/>
    </source>
</evidence>
<dbReference type="InterPro" id="IPR035958">
    <property type="entry name" value="SecB-like_sf"/>
</dbReference>
<keyword evidence="2" id="KW-1185">Reference proteome</keyword>
<dbReference type="STRING" id="1265861.BCAMP_03585"/>
<sequence>MQINRSEIKVETFNFSTPEKQFEKTTPTIETNIIELAPVGTDDNEMFKKGKICRLELSFDIQLEDFKVVGKISRMVQFVDYFEAVNEIDAAIVRELTEALLDYVQRMTYDVTEIAFDKPGYKLQFEANN</sequence>
<comment type="caution">
    <text evidence="1">The sequence shown here is derived from an EMBL/GenBank/DDBJ whole genome shotgun (WGS) entry which is preliminary data.</text>
</comment>
<evidence type="ECO:0000313" key="1">
    <source>
        <dbReference type="EMBL" id="EUJ41357.1"/>
    </source>
</evidence>
<dbReference type="Pfam" id="PF06619">
    <property type="entry name" value="DUF1149"/>
    <property type="match status" value="1"/>
</dbReference>
<dbReference type="Proteomes" id="UP000019243">
    <property type="component" value="Unassembled WGS sequence"/>
</dbReference>
<name>W7CWL3_9LIST</name>
<protein>
    <recommendedName>
        <fullName evidence="3">DUF1149 family protein</fullName>
    </recommendedName>
</protein>
<proteinExistence type="predicted"/>
<evidence type="ECO:0008006" key="3">
    <source>
        <dbReference type="Google" id="ProtNLM"/>
    </source>
</evidence>
<reference evidence="1 2" key="1">
    <citation type="submission" date="2012-12" db="EMBL/GenBank/DDBJ databases">
        <title>Novel taxa of Listeriaceae from agricultural environments in the United States.</title>
        <authorList>
            <person name="den Bakker H.C."/>
            <person name="Allred A."/>
            <person name="Warchocki S."/>
            <person name="Wright E.M."/>
            <person name="Burrell A."/>
            <person name="Nightingale K.K."/>
            <person name="Kephart D."/>
            <person name="Wiedmann M."/>
        </authorList>
    </citation>
    <scope>NUCLEOTIDE SEQUENCE [LARGE SCALE GENOMIC DNA]</scope>
    <source>
        <strain evidence="1 2">FSL F6-1037</strain>
    </source>
</reference>
<dbReference type="SUPFAM" id="SSF54611">
    <property type="entry name" value="SecB-like"/>
    <property type="match status" value="1"/>
</dbReference>
<organism evidence="1 2">
    <name type="scientific">Brochothrix campestris FSL F6-1037</name>
    <dbReference type="NCBI Taxonomy" id="1265861"/>
    <lineage>
        <taxon>Bacteria</taxon>
        <taxon>Bacillati</taxon>
        <taxon>Bacillota</taxon>
        <taxon>Bacilli</taxon>
        <taxon>Bacillales</taxon>
        <taxon>Listeriaceae</taxon>
        <taxon>Brochothrix</taxon>
    </lineage>
</organism>
<dbReference type="AlphaFoldDB" id="W7CWL3"/>
<gene>
    <name evidence="1" type="ORF">BCAMP_03585</name>
</gene>
<dbReference type="PATRIC" id="fig|1265861.3.peg.698"/>
<dbReference type="Gene3D" id="3.10.420.10">
    <property type="entry name" value="SecB-like"/>
    <property type="match status" value="1"/>
</dbReference>
<accession>W7CWL3</accession>
<dbReference type="InterPro" id="IPR009530">
    <property type="entry name" value="DUF1149"/>
</dbReference>